<reference evidence="1 2" key="1">
    <citation type="submission" date="2018-03" db="EMBL/GenBank/DDBJ databases">
        <title>Characteristics and genome of n-alkane degrading marine bacteria Gordonia iterans isolated from crude oil contaminated in Tae-an, South Korea.</title>
        <authorList>
            <person name="Lee S.-S."/>
            <person name="Kim H."/>
        </authorList>
    </citation>
    <scope>NUCLEOTIDE SEQUENCE [LARGE SCALE GENOMIC DNA]</scope>
    <source>
        <strain evidence="1 2">Co17</strain>
    </source>
</reference>
<evidence type="ECO:0000313" key="1">
    <source>
        <dbReference type="EMBL" id="AVM01135.1"/>
    </source>
</evidence>
<gene>
    <name evidence="1" type="ORF">C6V83_13640</name>
</gene>
<evidence type="ECO:0000313" key="2">
    <source>
        <dbReference type="Proteomes" id="UP000239814"/>
    </source>
</evidence>
<accession>A0A2S0KHG8</accession>
<organism evidence="1 2">
    <name type="scientific">Gordonia iterans</name>
    <dbReference type="NCBI Taxonomy" id="1004901"/>
    <lineage>
        <taxon>Bacteria</taxon>
        <taxon>Bacillati</taxon>
        <taxon>Actinomycetota</taxon>
        <taxon>Actinomycetes</taxon>
        <taxon>Mycobacteriales</taxon>
        <taxon>Gordoniaceae</taxon>
        <taxon>Gordonia</taxon>
    </lineage>
</organism>
<proteinExistence type="predicted"/>
<dbReference type="RefSeq" id="WP_105942846.1">
    <property type="nucleotide sequence ID" value="NZ_CP027433.1"/>
</dbReference>
<dbReference type="EMBL" id="CP027433">
    <property type="protein sequence ID" value="AVM01135.1"/>
    <property type="molecule type" value="Genomic_DNA"/>
</dbReference>
<name>A0A2S0KHG8_9ACTN</name>
<dbReference type="KEGG" id="git:C6V83_13640"/>
<dbReference type="OrthoDB" id="4322177at2"/>
<sequence>MDSEAITLLGYADGLLSGRIEVSGDAARLAAFVARRGVEALIDQYCEEQCGHLLDPHRSSPWNDARWASKLAILLSRDDDYGRALIYAWVELSNLCHEHAYQLTPTIDEVRNLCLTVMTQAAGRPVA</sequence>
<dbReference type="AlphaFoldDB" id="A0A2S0KHG8"/>
<keyword evidence="2" id="KW-1185">Reference proteome</keyword>
<protein>
    <submittedName>
        <fullName evidence="1">Uncharacterized protein</fullName>
    </submittedName>
</protein>
<dbReference type="Proteomes" id="UP000239814">
    <property type="component" value="Chromosome"/>
</dbReference>